<dbReference type="InterPro" id="IPR036849">
    <property type="entry name" value="Enolase-like_C_sf"/>
</dbReference>
<dbReference type="EMBL" id="JBHEZX010000021">
    <property type="protein sequence ID" value="MFC1414098.1"/>
    <property type="molecule type" value="Genomic_DNA"/>
</dbReference>
<evidence type="ECO:0000313" key="2">
    <source>
        <dbReference type="Proteomes" id="UP001592582"/>
    </source>
</evidence>
<proteinExistence type="predicted"/>
<dbReference type="InterPro" id="IPR013341">
    <property type="entry name" value="Mandelate_racemase_N_dom"/>
</dbReference>
<dbReference type="InterPro" id="IPR046945">
    <property type="entry name" value="RHMD-like"/>
</dbReference>
<gene>
    <name evidence="1" type="ORF">ACEZDG_33035</name>
</gene>
<name>A0ABV6VK80_9ACTN</name>
<dbReference type="SFLD" id="SFLDS00001">
    <property type="entry name" value="Enolase"/>
    <property type="match status" value="1"/>
</dbReference>
<dbReference type="SUPFAM" id="SSF51604">
    <property type="entry name" value="Enolase C-terminal domain-like"/>
    <property type="match status" value="1"/>
</dbReference>
<reference evidence="1 2" key="1">
    <citation type="submission" date="2024-09" db="EMBL/GenBank/DDBJ databases">
        <authorList>
            <person name="Lee S.D."/>
        </authorList>
    </citation>
    <scope>NUCLEOTIDE SEQUENCE [LARGE SCALE GENOMIC DNA]</scope>
    <source>
        <strain evidence="1 2">N1-1</strain>
    </source>
</reference>
<accession>A0ABV6VK80</accession>
<protein>
    <submittedName>
        <fullName evidence="1">Enolase C-terminal domain-like protein</fullName>
    </submittedName>
</protein>
<comment type="caution">
    <text evidence="1">The sequence shown here is derived from an EMBL/GenBank/DDBJ whole genome shotgun (WGS) entry which is preliminary data.</text>
</comment>
<dbReference type="PANTHER" id="PTHR13794:SF58">
    <property type="entry name" value="MITOCHONDRIAL ENOLASE SUPERFAMILY MEMBER 1"/>
    <property type="match status" value="1"/>
</dbReference>
<dbReference type="Pfam" id="PF13378">
    <property type="entry name" value="MR_MLE_C"/>
    <property type="match status" value="1"/>
</dbReference>
<dbReference type="InterPro" id="IPR029065">
    <property type="entry name" value="Enolase_C-like"/>
</dbReference>
<dbReference type="Proteomes" id="UP001592582">
    <property type="component" value="Unassembled WGS sequence"/>
</dbReference>
<dbReference type="Gene3D" id="3.30.390.10">
    <property type="entry name" value="Enolase-like, N-terminal domain"/>
    <property type="match status" value="1"/>
</dbReference>
<dbReference type="SMART" id="SM00922">
    <property type="entry name" value="MR_MLE"/>
    <property type="match status" value="1"/>
</dbReference>
<dbReference type="SUPFAM" id="SSF54826">
    <property type="entry name" value="Enolase N-terminal domain-like"/>
    <property type="match status" value="1"/>
</dbReference>
<evidence type="ECO:0000313" key="1">
    <source>
        <dbReference type="EMBL" id="MFC1414098.1"/>
    </source>
</evidence>
<dbReference type="PANTHER" id="PTHR13794">
    <property type="entry name" value="ENOLASE SUPERFAMILY, MANDELATE RACEMASE"/>
    <property type="match status" value="1"/>
</dbReference>
<dbReference type="Gene3D" id="3.20.20.120">
    <property type="entry name" value="Enolase-like C-terminal domain"/>
    <property type="match status" value="1"/>
</dbReference>
<sequence>MKITHVECWSVLVPAVEPTFAWRKGLQGGFPGGERGVLRIGTDEGACGVAFAGRPGSADQLRELVDRVLRDELTGQDPLNREWLWHRMWEVDRIEELPLPLFGIVDTALWDLAARLYGVPLWQLLGGFRTELPAYASTTTFGSVQEFLDVADQCVALGYHAVKVHAWGDAKADARLALALREHLGPDIDLMYDGSAGFDLPSALYVGDALSDAGFLWYEEPMLEFSVSAYAELAKRVRVPLLVAETSDGAHMNSADFIRAGAATFGVRASAGLRGGVTGSLRTAHVADAFGVRAEVHGMDLPNQHLCMALSNTTYYESLVTSNPVRRESIIGPDGLLHAPTGPGVGLPPGLDYPAELQPYIATHH</sequence>
<dbReference type="InterPro" id="IPR029017">
    <property type="entry name" value="Enolase-like_N"/>
</dbReference>
<dbReference type="InterPro" id="IPR013342">
    <property type="entry name" value="Mandelate_racemase_C"/>
</dbReference>
<dbReference type="Pfam" id="PF02746">
    <property type="entry name" value="MR_MLE_N"/>
    <property type="match status" value="1"/>
</dbReference>
<organism evidence="1 2">
    <name type="scientific">Streptacidiphilus alkalitolerans</name>
    <dbReference type="NCBI Taxonomy" id="3342712"/>
    <lineage>
        <taxon>Bacteria</taxon>
        <taxon>Bacillati</taxon>
        <taxon>Actinomycetota</taxon>
        <taxon>Actinomycetes</taxon>
        <taxon>Kitasatosporales</taxon>
        <taxon>Streptomycetaceae</taxon>
        <taxon>Streptacidiphilus</taxon>
    </lineage>
</organism>
<keyword evidence="2" id="KW-1185">Reference proteome</keyword>